<evidence type="ECO:0008006" key="4">
    <source>
        <dbReference type="Google" id="ProtNLM"/>
    </source>
</evidence>
<name>A0ABT0ACK7_9SPHN</name>
<organism evidence="2 3">
    <name type="scientific">Novosphingobium mangrovi</name>
    <name type="common">ex Hu et al. 2023</name>
    <dbReference type="NCBI Taxonomy" id="2930094"/>
    <lineage>
        <taxon>Bacteria</taxon>
        <taxon>Pseudomonadati</taxon>
        <taxon>Pseudomonadota</taxon>
        <taxon>Alphaproteobacteria</taxon>
        <taxon>Sphingomonadales</taxon>
        <taxon>Sphingomonadaceae</taxon>
        <taxon>Novosphingobium</taxon>
    </lineage>
</organism>
<protein>
    <recommendedName>
        <fullName evidence="4">Anti-sigma factor</fullName>
    </recommendedName>
</protein>
<dbReference type="RefSeq" id="WP_243799535.1">
    <property type="nucleotide sequence ID" value="NZ_JALHAT010000014.1"/>
</dbReference>
<evidence type="ECO:0000313" key="2">
    <source>
        <dbReference type="EMBL" id="MCJ1960931.1"/>
    </source>
</evidence>
<dbReference type="EMBL" id="JALHAT010000014">
    <property type="protein sequence ID" value="MCJ1960931.1"/>
    <property type="molecule type" value="Genomic_DNA"/>
</dbReference>
<dbReference type="Proteomes" id="UP001162802">
    <property type="component" value="Unassembled WGS sequence"/>
</dbReference>
<evidence type="ECO:0000256" key="1">
    <source>
        <dbReference type="SAM" id="Phobius"/>
    </source>
</evidence>
<comment type="caution">
    <text evidence="2">The sequence shown here is derived from an EMBL/GenBank/DDBJ whole genome shotgun (WGS) entry which is preliminary data.</text>
</comment>
<keyword evidence="1" id="KW-1133">Transmembrane helix</keyword>
<keyword evidence="1" id="KW-0472">Membrane</keyword>
<keyword evidence="3" id="KW-1185">Reference proteome</keyword>
<keyword evidence="1" id="KW-0812">Transmembrane</keyword>
<sequence>MLPIENAGVVAAEERAHVAYLLTRYPHELSLREAEDLANWFDRVATPADVLALAQDPTIAPHYRAFRAAHYGVSGPRRIGRLLVVLGTVAAVAGALSLMAP</sequence>
<proteinExistence type="predicted"/>
<reference evidence="2" key="1">
    <citation type="submission" date="2022-03" db="EMBL/GenBank/DDBJ databases">
        <title>Identification of a novel bacterium isolated from mangrove sediments.</title>
        <authorList>
            <person name="Pan X."/>
        </authorList>
    </citation>
    <scope>NUCLEOTIDE SEQUENCE</scope>
    <source>
        <strain evidence="2">B2637</strain>
    </source>
</reference>
<accession>A0ABT0ACK7</accession>
<evidence type="ECO:0000313" key="3">
    <source>
        <dbReference type="Proteomes" id="UP001162802"/>
    </source>
</evidence>
<gene>
    <name evidence="2" type="ORF">MTR65_09590</name>
</gene>
<feature type="transmembrane region" description="Helical" evidence="1">
    <location>
        <begin position="82"/>
        <end position="100"/>
    </location>
</feature>